<keyword evidence="1" id="KW-0805">Transcription regulation</keyword>
<organism evidence="5 6">
    <name type="scientific">Microtetraspora malaysiensis</name>
    <dbReference type="NCBI Taxonomy" id="161358"/>
    <lineage>
        <taxon>Bacteria</taxon>
        <taxon>Bacillati</taxon>
        <taxon>Actinomycetota</taxon>
        <taxon>Actinomycetes</taxon>
        <taxon>Streptosporangiales</taxon>
        <taxon>Streptosporangiaceae</taxon>
        <taxon>Microtetraspora</taxon>
    </lineage>
</organism>
<dbReference type="SMART" id="SM00418">
    <property type="entry name" value="HTH_ARSR"/>
    <property type="match status" value="1"/>
</dbReference>
<dbReference type="Pfam" id="PF01022">
    <property type="entry name" value="HTH_5"/>
    <property type="match status" value="1"/>
</dbReference>
<keyword evidence="2" id="KW-0238">DNA-binding</keyword>
<dbReference type="RefSeq" id="WP_387413804.1">
    <property type="nucleotide sequence ID" value="NZ_JBIASD010000014.1"/>
</dbReference>
<comment type="caution">
    <text evidence="5">The sequence shown here is derived from an EMBL/GenBank/DDBJ whole genome shotgun (WGS) entry which is preliminary data.</text>
</comment>
<gene>
    <name evidence="5" type="ORF">ACFYXI_22295</name>
</gene>
<dbReference type="EMBL" id="JBIASD010000014">
    <property type="protein sequence ID" value="MFF3668321.1"/>
    <property type="molecule type" value="Genomic_DNA"/>
</dbReference>
<evidence type="ECO:0000256" key="1">
    <source>
        <dbReference type="ARBA" id="ARBA00023015"/>
    </source>
</evidence>
<feature type="domain" description="HTH arsR-type" evidence="4">
    <location>
        <begin position="1"/>
        <end position="89"/>
    </location>
</feature>
<dbReference type="SUPFAM" id="SSF46785">
    <property type="entry name" value="Winged helix' DNA-binding domain"/>
    <property type="match status" value="1"/>
</dbReference>
<dbReference type="InterPro" id="IPR036388">
    <property type="entry name" value="WH-like_DNA-bd_sf"/>
</dbReference>
<dbReference type="PRINTS" id="PR00778">
    <property type="entry name" value="HTHARSR"/>
</dbReference>
<sequence>MDVEVLRALAHPVRLGIVRRLAAEPDICACDFTDEFAVSQPTISAHLKVLREAGLVRTRREGTTICYSLVPETLAGVASEMQRLAGAEGSAAGPATMAPAGHA</sequence>
<name>A0ABW6STK4_9ACTN</name>
<dbReference type="NCBIfam" id="NF033788">
    <property type="entry name" value="HTH_metalloreg"/>
    <property type="match status" value="1"/>
</dbReference>
<accession>A0ABW6STK4</accession>
<keyword evidence="6" id="KW-1185">Reference proteome</keyword>
<protein>
    <submittedName>
        <fullName evidence="5">ArsR/SmtB family transcription factor</fullName>
    </submittedName>
</protein>
<evidence type="ECO:0000313" key="5">
    <source>
        <dbReference type="EMBL" id="MFF3668321.1"/>
    </source>
</evidence>
<dbReference type="CDD" id="cd00090">
    <property type="entry name" value="HTH_ARSR"/>
    <property type="match status" value="1"/>
</dbReference>
<dbReference type="InterPro" id="IPR001845">
    <property type="entry name" value="HTH_ArsR_DNA-bd_dom"/>
</dbReference>
<proteinExistence type="predicted"/>
<keyword evidence="3" id="KW-0804">Transcription</keyword>
<dbReference type="InterPro" id="IPR036390">
    <property type="entry name" value="WH_DNA-bd_sf"/>
</dbReference>
<dbReference type="Proteomes" id="UP001602013">
    <property type="component" value="Unassembled WGS sequence"/>
</dbReference>
<evidence type="ECO:0000256" key="2">
    <source>
        <dbReference type="ARBA" id="ARBA00023125"/>
    </source>
</evidence>
<reference evidence="5 6" key="1">
    <citation type="submission" date="2024-10" db="EMBL/GenBank/DDBJ databases">
        <title>The Natural Products Discovery Center: Release of the First 8490 Sequenced Strains for Exploring Actinobacteria Biosynthetic Diversity.</title>
        <authorList>
            <person name="Kalkreuter E."/>
            <person name="Kautsar S.A."/>
            <person name="Yang D."/>
            <person name="Bader C.D."/>
            <person name="Teijaro C.N."/>
            <person name="Fluegel L."/>
            <person name="Davis C.M."/>
            <person name="Simpson J.R."/>
            <person name="Lauterbach L."/>
            <person name="Steele A.D."/>
            <person name="Gui C."/>
            <person name="Meng S."/>
            <person name="Li G."/>
            <person name="Viehrig K."/>
            <person name="Ye F."/>
            <person name="Su P."/>
            <person name="Kiefer A.F."/>
            <person name="Nichols A."/>
            <person name="Cepeda A.J."/>
            <person name="Yan W."/>
            <person name="Fan B."/>
            <person name="Jiang Y."/>
            <person name="Adhikari A."/>
            <person name="Zheng C.-J."/>
            <person name="Schuster L."/>
            <person name="Cowan T.M."/>
            <person name="Smanski M.J."/>
            <person name="Chevrette M.G."/>
            <person name="De Carvalho L.P.S."/>
            <person name="Shen B."/>
        </authorList>
    </citation>
    <scope>NUCLEOTIDE SEQUENCE [LARGE SCALE GENOMIC DNA]</scope>
    <source>
        <strain evidence="5 6">NPDC002173</strain>
    </source>
</reference>
<dbReference type="InterPro" id="IPR051081">
    <property type="entry name" value="HTH_MetalResp_TranReg"/>
</dbReference>
<dbReference type="PANTHER" id="PTHR33154">
    <property type="entry name" value="TRANSCRIPTIONAL REGULATOR, ARSR FAMILY"/>
    <property type="match status" value="1"/>
</dbReference>
<dbReference type="Gene3D" id="1.10.10.10">
    <property type="entry name" value="Winged helix-like DNA-binding domain superfamily/Winged helix DNA-binding domain"/>
    <property type="match status" value="1"/>
</dbReference>
<dbReference type="PROSITE" id="PS50987">
    <property type="entry name" value="HTH_ARSR_2"/>
    <property type="match status" value="1"/>
</dbReference>
<evidence type="ECO:0000313" key="6">
    <source>
        <dbReference type="Proteomes" id="UP001602013"/>
    </source>
</evidence>
<evidence type="ECO:0000259" key="4">
    <source>
        <dbReference type="PROSITE" id="PS50987"/>
    </source>
</evidence>
<evidence type="ECO:0000256" key="3">
    <source>
        <dbReference type="ARBA" id="ARBA00023163"/>
    </source>
</evidence>
<dbReference type="InterPro" id="IPR011991">
    <property type="entry name" value="ArsR-like_HTH"/>
</dbReference>
<dbReference type="PANTHER" id="PTHR33154:SF18">
    <property type="entry name" value="ARSENICAL RESISTANCE OPERON REPRESSOR"/>
    <property type="match status" value="1"/>
</dbReference>